<dbReference type="SUPFAM" id="SSF111369">
    <property type="entry name" value="HlyD-like secretion proteins"/>
    <property type="match status" value="1"/>
</dbReference>
<dbReference type="Gene3D" id="2.40.30.170">
    <property type="match status" value="1"/>
</dbReference>
<evidence type="ECO:0000256" key="2">
    <source>
        <dbReference type="ARBA" id="ARBA00023054"/>
    </source>
</evidence>
<protein>
    <submittedName>
        <fullName evidence="4">HlyD family efflux transporter periplasmic adaptor subunit</fullName>
    </submittedName>
</protein>
<gene>
    <name evidence="4" type="ORF">G3436_21110</name>
</gene>
<evidence type="ECO:0000313" key="4">
    <source>
        <dbReference type="EMBL" id="NER65910.1"/>
    </source>
</evidence>
<dbReference type="AlphaFoldDB" id="A0A6B3P0K7"/>
<reference evidence="4 5" key="1">
    <citation type="submission" date="2020-02" db="EMBL/GenBank/DDBJ databases">
        <title>Broccoli isolated Pseudomonas sp.</title>
        <authorList>
            <person name="Fujikawa T."/>
            <person name="Sawada H."/>
        </authorList>
    </citation>
    <scope>NUCLEOTIDE SEQUENCE [LARGE SCALE GENOMIC DNA]</scope>
    <source>
        <strain evidence="4 5">MAFF212427</strain>
    </source>
</reference>
<proteinExistence type="predicted"/>
<comment type="caution">
    <text evidence="4">The sequence shown here is derived from an EMBL/GenBank/DDBJ whole genome shotgun (WGS) entry which is preliminary data.</text>
</comment>
<dbReference type="Gene3D" id="2.40.50.100">
    <property type="match status" value="1"/>
</dbReference>
<dbReference type="Proteomes" id="UP000482634">
    <property type="component" value="Unassembled WGS sequence"/>
</dbReference>
<evidence type="ECO:0000256" key="1">
    <source>
        <dbReference type="ARBA" id="ARBA00004196"/>
    </source>
</evidence>
<accession>A0A6B3P0K7</accession>
<name>A0A6B3P0K7_9PSED</name>
<sequence length="443" mass="48579">MNAALPSPALAGLVQLEQHARAAESLAMLGFVMVNDSHLLLPYRQALLWDAQAERLLSLSGLASVEHDAPFTHWIGQQCRQWQARHPGPALSELQAAAMAPDDQAQWAEYLPPHLVWLPLTARNGQLLGVLLLAREQPLGTTEATLLALLQDAYGHAWNSLRPATRQRTLGWRRDKRWWLAGAAVLLGILALPIRQAALAPAEIVALQPSVLRAPLQGVVERILVEPNQPVSAGQALIQLDARELQSRLQSSRQALAIADGEFRQAQQQALSDERSKAGLAVLQGRREQAMSEVRFLQQNLERTRILAPHAGVAVFDDPSDWIGRPVALGEQIMQVADPSRAQLEIQLPVTDAIELQNAAPALLFLNTDPSAPLRASLKRLGYRASATAEGGMAYRLKAGFDAPDPRIRIGLKGTAKVYGERTSLFTYLLRRPLATLRIWLAL</sequence>
<keyword evidence="5" id="KW-1185">Reference proteome</keyword>
<dbReference type="EMBL" id="JAAHBU010000342">
    <property type="protein sequence ID" value="NER65910.1"/>
    <property type="molecule type" value="Genomic_DNA"/>
</dbReference>
<dbReference type="RefSeq" id="WP_163949086.1">
    <property type="nucleotide sequence ID" value="NZ_JAAHBU010000342.1"/>
</dbReference>
<keyword evidence="2 3" id="KW-0175">Coiled coil</keyword>
<organism evidence="4 5">
    <name type="scientific">Pseudomonas brassicae</name>
    <dbReference type="NCBI Taxonomy" id="2708063"/>
    <lineage>
        <taxon>Bacteria</taxon>
        <taxon>Pseudomonadati</taxon>
        <taxon>Pseudomonadota</taxon>
        <taxon>Gammaproteobacteria</taxon>
        <taxon>Pseudomonadales</taxon>
        <taxon>Pseudomonadaceae</taxon>
        <taxon>Pseudomonas</taxon>
    </lineage>
</organism>
<dbReference type="GO" id="GO:0030313">
    <property type="term" value="C:cell envelope"/>
    <property type="evidence" value="ECO:0007669"/>
    <property type="project" value="UniProtKB-SubCell"/>
</dbReference>
<feature type="coiled-coil region" evidence="3">
    <location>
        <begin position="280"/>
        <end position="307"/>
    </location>
</feature>
<dbReference type="InterPro" id="IPR050465">
    <property type="entry name" value="UPF0194_transport"/>
</dbReference>
<dbReference type="PANTHER" id="PTHR32347">
    <property type="entry name" value="EFFLUX SYSTEM COMPONENT YKNX-RELATED"/>
    <property type="match status" value="1"/>
</dbReference>
<comment type="subcellular location">
    <subcellularLocation>
        <location evidence="1">Cell envelope</location>
    </subcellularLocation>
</comment>
<evidence type="ECO:0000256" key="3">
    <source>
        <dbReference type="SAM" id="Coils"/>
    </source>
</evidence>
<evidence type="ECO:0000313" key="5">
    <source>
        <dbReference type="Proteomes" id="UP000482634"/>
    </source>
</evidence>
<dbReference type="PANTHER" id="PTHR32347:SF23">
    <property type="entry name" value="BLL5650 PROTEIN"/>
    <property type="match status" value="1"/>
</dbReference>